<evidence type="ECO:0000313" key="4">
    <source>
        <dbReference type="Proteomes" id="UP001501523"/>
    </source>
</evidence>
<evidence type="ECO:0000256" key="1">
    <source>
        <dbReference type="SAM" id="SignalP"/>
    </source>
</evidence>
<dbReference type="SUPFAM" id="SSF54427">
    <property type="entry name" value="NTF2-like"/>
    <property type="match status" value="1"/>
</dbReference>
<dbReference type="InterPro" id="IPR027843">
    <property type="entry name" value="DUF4440"/>
</dbReference>
<accession>A0ABN1IE34</accession>
<dbReference type="EMBL" id="BAAAEU010000005">
    <property type="protein sequence ID" value="GAA0710090.1"/>
    <property type="molecule type" value="Genomic_DNA"/>
</dbReference>
<comment type="caution">
    <text evidence="3">The sequence shown here is derived from an EMBL/GenBank/DDBJ whole genome shotgun (WGS) entry which is preliminary data.</text>
</comment>
<feature type="chain" id="PRO_5046066022" description="DUF4440 domain-containing protein" evidence="1">
    <location>
        <begin position="24"/>
        <end position="150"/>
    </location>
</feature>
<reference evidence="3 4" key="1">
    <citation type="journal article" date="2019" name="Int. J. Syst. Evol. Microbiol.">
        <title>The Global Catalogue of Microorganisms (GCM) 10K type strain sequencing project: providing services to taxonomists for standard genome sequencing and annotation.</title>
        <authorList>
            <consortium name="The Broad Institute Genomics Platform"/>
            <consortium name="The Broad Institute Genome Sequencing Center for Infectious Disease"/>
            <person name="Wu L."/>
            <person name="Ma J."/>
        </authorList>
    </citation>
    <scope>NUCLEOTIDE SEQUENCE [LARGE SCALE GENOMIC DNA]</scope>
    <source>
        <strain evidence="3 4">JCM 15421</strain>
    </source>
</reference>
<evidence type="ECO:0000259" key="2">
    <source>
        <dbReference type="Pfam" id="PF14534"/>
    </source>
</evidence>
<organism evidence="3 4">
    <name type="scientific">Dokdonella soli</name>
    <dbReference type="NCBI Taxonomy" id="529810"/>
    <lineage>
        <taxon>Bacteria</taxon>
        <taxon>Pseudomonadati</taxon>
        <taxon>Pseudomonadota</taxon>
        <taxon>Gammaproteobacteria</taxon>
        <taxon>Lysobacterales</taxon>
        <taxon>Rhodanobacteraceae</taxon>
        <taxon>Dokdonella</taxon>
    </lineage>
</organism>
<proteinExistence type="predicted"/>
<keyword evidence="4" id="KW-1185">Reference proteome</keyword>
<protein>
    <recommendedName>
        <fullName evidence="2">DUF4440 domain-containing protein</fullName>
    </recommendedName>
</protein>
<feature type="domain" description="DUF4440" evidence="2">
    <location>
        <begin position="31"/>
        <end position="137"/>
    </location>
</feature>
<gene>
    <name evidence="3" type="ORF">GCM10009105_11040</name>
</gene>
<dbReference type="Proteomes" id="UP001501523">
    <property type="component" value="Unassembled WGS sequence"/>
</dbReference>
<evidence type="ECO:0000313" key="3">
    <source>
        <dbReference type="EMBL" id="GAA0710090.1"/>
    </source>
</evidence>
<feature type="signal peptide" evidence="1">
    <location>
        <begin position="1"/>
        <end position="23"/>
    </location>
</feature>
<name>A0ABN1IE34_9GAMM</name>
<sequence length="150" mass="16126">MNIAQCLILAVVCCIGLSSPASASDSDEQAVLAFENDLCVAFLSSDAEAIAKGEDEHYTLTNSHSQISTRTDDITDAKSGGMRYTEFRNHDMKVRLYGDTAIVLGITSLKGSSKGKPFALDVRFTDTLVKRDGAWKLVAGHVTRLDKPAG</sequence>
<dbReference type="InterPro" id="IPR032710">
    <property type="entry name" value="NTF2-like_dom_sf"/>
</dbReference>
<dbReference type="RefSeq" id="WP_343788010.1">
    <property type="nucleotide sequence ID" value="NZ_BAAAEU010000005.1"/>
</dbReference>
<dbReference type="Gene3D" id="3.10.450.50">
    <property type="match status" value="1"/>
</dbReference>
<dbReference type="Pfam" id="PF14534">
    <property type="entry name" value="DUF4440"/>
    <property type="match status" value="1"/>
</dbReference>
<keyword evidence="1" id="KW-0732">Signal</keyword>